<evidence type="ECO:0000313" key="1">
    <source>
        <dbReference type="EMBL" id="TFV29490.1"/>
    </source>
</evidence>
<comment type="caution">
    <text evidence="1">The sequence shown here is derived from an EMBL/GenBank/DDBJ whole genome shotgun (WGS) entry which is preliminary data.</text>
</comment>
<reference evidence="2 3" key="2">
    <citation type="submission" date="2019-03" db="EMBL/GenBank/DDBJ databases">
        <title>Bradyrhizobium strains diversity.</title>
        <authorList>
            <person name="Urquiaga M.C.O."/>
            <person name="Hungria M."/>
            <person name="Delamuta J.R.M."/>
            <person name="Klepa M.S."/>
        </authorList>
    </citation>
    <scope>NUCLEOTIDE SEQUENCE [LARGE SCALE GENOMIC DNA]</scope>
    <source>
        <strain evidence="2 3">CNPSo 3426</strain>
    </source>
</reference>
<name>A0A4Y9KTX9_9BRAD</name>
<evidence type="ECO:0000313" key="2">
    <source>
        <dbReference type="EMBL" id="TFV68053.1"/>
    </source>
</evidence>
<dbReference type="Proteomes" id="UP000298225">
    <property type="component" value="Unassembled WGS sequence"/>
</dbReference>
<accession>A0A4Y9KTX9</accession>
<reference evidence="1 4" key="1">
    <citation type="submission" date="2019-03" db="EMBL/GenBank/DDBJ databases">
        <title>Bradyrhizobium strains diversity isolated from Chamaecrista fasciculata.</title>
        <authorList>
            <person name="Urquiaga M.C.O."/>
            <person name="Hungria M."/>
            <person name="Delamuta J.R.M."/>
        </authorList>
    </citation>
    <scope>NUCLEOTIDE SEQUENCE [LARGE SCALE GENOMIC DNA]</scope>
    <source>
        <strain evidence="1 4">CNPSo 3424</strain>
    </source>
</reference>
<keyword evidence="4" id="KW-1185">Reference proteome</keyword>
<proteinExistence type="predicted"/>
<dbReference type="OrthoDB" id="8215225at2"/>
<dbReference type="Proteomes" id="UP000297700">
    <property type="component" value="Unassembled WGS sequence"/>
</dbReference>
<dbReference type="EMBL" id="SPQS01000048">
    <property type="protein sequence ID" value="TFV68053.1"/>
    <property type="molecule type" value="Genomic_DNA"/>
</dbReference>
<gene>
    <name evidence="2" type="ORF">E4K64_37605</name>
    <name evidence="1" type="ORF">E4K66_37585</name>
</gene>
<dbReference type="RefSeq" id="WP_135171742.1">
    <property type="nucleotide sequence ID" value="NZ_SPQS01000048.1"/>
</dbReference>
<dbReference type="AlphaFoldDB" id="A0A4Y9KTX9"/>
<organism evidence="1 4">
    <name type="scientific">Bradyrhizobium frederickii</name>
    <dbReference type="NCBI Taxonomy" id="2560054"/>
    <lineage>
        <taxon>Bacteria</taxon>
        <taxon>Pseudomonadati</taxon>
        <taxon>Pseudomonadota</taxon>
        <taxon>Alphaproteobacteria</taxon>
        <taxon>Hyphomicrobiales</taxon>
        <taxon>Nitrobacteraceae</taxon>
        <taxon>Bradyrhizobium</taxon>
    </lineage>
</organism>
<dbReference type="EMBL" id="SPQU01000049">
    <property type="protein sequence ID" value="TFV29490.1"/>
    <property type="molecule type" value="Genomic_DNA"/>
</dbReference>
<evidence type="ECO:0000313" key="4">
    <source>
        <dbReference type="Proteomes" id="UP000298225"/>
    </source>
</evidence>
<evidence type="ECO:0000313" key="3">
    <source>
        <dbReference type="Proteomes" id="UP000297700"/>
    </source>
</evidence>
<protein>
    <submittedName>
        <fullName evidence="1">Uncharacterized protein</fullName>
    </submittedName>
</protein>
<accession>A0A4Y9NMK9</accession>
<sequence length="232" mass="25256">MFPIMSSAKIPDKWLDTPWAGAMMRCIADPASDLDDALATGWPEWIPIDLAQSDPFIRVKLGRWLLRGQSSEASAIISAGNAPRIRLAFVPARDATRLIRLAGAWIGASSLIALLRTADVAAARAVLGEEAFAFASHAALLPRPTVELMSAISASGMPTAPRAFLDRGAAMFGLAIGAIPHSLRAQLRLRRPAAIWMMVADTCRDDGVGEDAFRAMRRLVRKEMPIWSHWFN</sequence>